<evidence type="ECO:0000313" key="2">
    <source>
        <dbReference type="Proteomes" id="UP000789920"/>
    </source>
</evidence>
<sequence>DNSPPSGGNKKLMTAGITILAVLALEVKVGDTVFDLNNNALPLAGYQE</sequence>
<dbReference type="EMBL" id="CAJVQC010154309">
    <property type="protein sequence ID" value="CAG8847105.1"/>
    <property type="molecule type" value="Genomic_DNA"/>
</dbReference>
<gene>
    <name evidence="1" type="ORF">RPERSI_LOCUS34472</name>
</gene>
<protein>
    <submittedName>
        <fullName evidence="1">10733_t:CDS:1</fullName>
    </submittedName>
</protein>
<organism evidence="1 2">
    <name type="scientific">Racocetra persica</name>
    <dbReference type="NCBI Taxonomy" id="160502"/>
    <lineage>
        <taxon>Eukaryota</taxon>
        <taxon>Fungi</taxon>
        <taxon>Fungi incertae sedis</taxon>
        <taxon>Mucoromycota</taxon>
        <taxon>Glomeromycotina</taxon>
        <taxon>Glomeromycetes</taxon>
        <taxon>Diversisporales</taxon>
        <taxon>Gigasporaceae</taxon>
        <taxon>Racocetra</taxon>
    </lineage>
</organism>
<keyword evidence="2" id="KW-1185">Reference proteome</keyword>
<name>A0ACA9SRH6_9GLOM</name>
<accession>A0ACA9SRH6</accession>
<proteinExistence type="predicted"/>
<evidence type="ECO:0000313" key="1">
    <source>
        <dbReference type="EMBL" id="CAG8847105.1"/>
    </source>
</evidence>
<feature type="non-terminal residue" evidence="1">
    <location>
        <position position="48"/>
    </location>
</feature>
<dbReference type="Proteomes" id="UP000789920">
    <property type="component" value="Unassembled WGS sequence"/>
</dbReference>
<feature type="non-terminal residue" evidence="1">
    <location>
        <position position="1"/>
    </location>
</feature>
<reference evidence="1" key="1">
    <citation type="submission" date="2021-06" db="EMBL/GenBank/DDBJ databases">
        <authorList>
            <person name="Kallberg Y."/>
            <person name="Tangrot J."/>
            <person name="Rosling A."/>
        </authorList>
    </citation>
    <scope>NUCLEOTIDE SEQUENCE</scope>
    <source>
        <strain evidence="1">MA461A</strain>
    </source>
</reference>
<comment type="caution">
    <text evidence="1">The sequence shown here is derived from an EMBL/GenBank/DDBJ whole genome shotgun (WGS) entry which is preliminary data.</text>
</comment>